<dbReference type="GO" id="GO:0051082">
    <property type="term" value="F:unfolded protein binding"/>
    <property type="evidence" value="ECO:0007669"/>
    <property type="project" value="InterPro"/>
</dbReference>
<proteinExistence type="predicted"/>
<gene>
    <name evidence="2" type="ORF">RUA8715_00443</name>
</gene>
<evidence type="ECO:0000313" key="2">
    <source>
        <dbReference type="EMBL" id="SMX34418.1"/>
    </source>
</evidence>
<organism evidence="2 3">
    <name type="scientific">Ruegeria arenilitoris</name>
    <dbReference type="NCBI Taxonomy" id="1173585"/>
    <lineage>
        <taxon>Bacteria</taxon>
        <taxon>Pseudomonadati</taxon>
        <taxon>Pseudomonadota</taxon>
        <taxon>Alphaproteobacteria</taxon>
        <taxon>Rhodobacterales</taxon>
        <taxon>Roseobacteraceae</taxon>
        <taxon>Ruegeria</taxon>
    </lineage>
</organism>
<dbReference type="SUPFAM" id="SSF111384">
    <property type="entry name" value="OmpH-like"/>
    <property type="match status" value="1"/>
</dbReference>
<accession>A0A238JUR4</accession>
<protein>
    <submittedName>
        <fullName evidence="2">Outer membrane protein (OmpH-like)</fullName>
    </submittedName>
</protein>
<dbReference type="OrthoDB" id="7868372at2"/>
<dbReference type="EMBL" id="FXYG01000001">
    <property type="protein sequence ID" value="SMX34418.1"/>
    <property type="molecule type" value="Genomic_DNA"/>
</dbReference>
<dbReference type="AlphaFoldDB" id="A0A238JUR4"/>
<evidence type="ECO:0000256" key="1">
    <source>
        <dbReference type="SAM" id="Coils"/>
    </source>
</evidence>
<dbReference type="InterPro" id="IPR005632">
    <property type="entry name" value="Chaperone_Skp"/>
</dbReference>
<sequence length="194" mass="21366">MVKTISKFVQGPSRALCVLIFLVVSLPVAAQQLGVPQSGVLTISSDRIFTESAFGRRVFDEIEAESAALAAENERIVAELSREEKELTQKREVLSPEEFRPLAEAFDRKVQSHREGQRAKLDALARRSDEARNQFFELAQPVLIDLLRETGASLIIERSNVFLSSDASDVTAIAIRKIDAAIGDGSQLEEGDKP</sequence>
<dbReference type="InterPro" id="IPR024930">
    <property type="entry name" value="Skp_dom_sf"/>
</dbReference>
<keyword evidence="3" id="KW-1185">Reference proteome</keyword>
<dbReference type="Gene3D" id="3.30.910.20">
    <property type="entry name" value="Skp domain"/>
    <property type="match status" value="1"/>
</dbReference>
<reference evidence="3" key="1">
    <citation type="submission" date="2017-05" db="EMBL/GenBank/DDBJ databases">
        <authorList>
            <person name="Rodrigo-Torres L."/>
            <person name="Arahal R. D."/>
            <person name="Lucena T."/>
        </authorList>
    </citation>
    <scope>NUCLEOTIDE SEQUENCE [LARGE SCALE GENOMIC DNA]</scope>
    <source>
        <strain evidence="3">CECT 8715</strain>
    </source>
</reference>
<keyword evidence="1" id="KW-0175">Coiled coil</keyword>
<dbReference type="Pfam" id="PF03938">
    <property type="entry name" value="OmpH"/>
    <property type="match status" value="1"/>
</dbReference>
<dbReference type="SMART" id="SM00935">
    <property type="entry name" value="OmpH"/>
    <property type="match status" value="1"/>
</dbReference>
<feature type="coiled-coil region" evidence="1">
    <location>
        <begin position="59"/>
        <end position="134"/>
    </location>
</feature>
<dbReference type="Proteomes" id="UP000202485">
    <property type="component" value="Unassembled WGS sequence"/>
</dbReference>
<name>A0A238JUR4_9RHOB</name>
<evidence type="ECO:0000313" key="3">
    <source>
        <dbReference type="Proteomes" id="UP000202485"/>
    </source>
</evidence>